<dbReference type="PANTHER" id="PTHR33154:SF18">
    <property type="entry name" value="ARSENICAL RESISTANCE OPERON REPRESSOR"/>
    <property type="match status" value="1"/>
</dbReference>
<dbReference type="InterPro" id="IPR011991">
    <property type="entry name" value="ArsR-like_HTH"/>
</dbReference>
<keyword evidence="4" id="KW-0804">Transcription</keyword>
<dbReference type="NCBIfam" id="NF033788">
    <property type="entry name" value="HTH_metalloreg"/>
    <property type="match status" value="1"/>
</dbReference>
<dbReference type="InterPro" id="IPR036388">
    <property type="entry name" value="WH-like_DNA-bd_sf"/>
</dbReference>
<dbReference type="KEGG" id="hha:Hhal_1112"/>
<dbReference type="STRING" id="349124.Hhal_1112"/>
<dbReference type="InterPro" id="IPR051081">
    <property type="entry name" value="HTH_MetalResp_TranReg"/>
</dbReference>
<keyword evidence="3" id="KW-0238">DNA-binding</keyword>
<keyword evidence="2" id="KW-0805">Transcription regulation</keyword>
<dbReference type="AlphaFoldDB" id="A1WW26"/>
<dbReference type="Gene3D" id="1.10.10.10">
    <property type="entry name" value="Winged helix-like DNA-binding domain superfamily/Winged helix DNA-binding domain"/>
    <property type="match status" value="1"/>
</dbReference>
<name>A1WW26_HALHL</name>
<protein>
    <submittedName>
        <fullName evidence="6">Transcriptional regulator, ArsR family</fullName>
    </submittedName>
</protein>
<keyword evidence="1" id="KW-0059">Arsenical resistance</keyword>
<keyword evidence="7" id="KW-1185">Reference proteome</keyword>
<dbReference type="NCBIfam" id="NF007528">
    <property type="entry name" value="PRK10141.1"/>
    <property type="match status" value="1"/>
</dbReference>
<dbReference type="PANTHER" id="PTHR33154">
    <property type="entry name" value="TRANSCRIPTIONAL REGULATOR, ARSR FAMILY"/>
    <property type="match status" value="1"/>
</dbReference>
<evidence type="ECO:0000256" key="2">
    <source>
        <dbReference type="ARBA" id="ARBA00023015"/>
    </source>
</evidence>
<dbReference type="GO" id="GO:0046685">
    <property type="term" value="P:response to arsenic-containing substance"/>
    <property type="evidence" value="ECO:0007669"/>
    <property type="project" value="UniProtKB-KW"/>
</dbReference>
<sequence>MRVRHSVERIRAAPYPSPMALTPDHLFRLFGDPTRLRCLLLLRRQGWLCVCELTAAMDIIQPKISRHLAMLREAGLVEYRRHGQWVHYRIKPDQPPWVESILDAALQASDAVAWHPEDQERLAQMTNRVTKDQA</sequence>
<dbReference type="Proteomes" id="UP000000647">
    <property type="component" value="Chromosome"/>
</dbReference>
<dbReference type="PRINTS" id="PR00778">
    <property type="entry name" value="HTHARSR"/>
</dbReference>
<evidence type="ECO:0000259" key="5">
    <source>
        <dbReference type="PROSITE" id="PS50987"/>
    </source>
</evidence>
<dbReference type="GO" id="GO:0003677">
    <property type="term" value="F:DNA binding"/>
    <property type="evidence" value="ECO:0007669"/>
    <property type="project" value="UniProtKB-KW"/>
</dbReference>
<accession>A1WW26</accession>
<organism evidence="6 7">
    <name type="scientific">Halorhodospira halophila (strain DSM 244 / SL1)</name>
    <name type="common">Ectothiorhodospira halophila (strain DSM 244 / SL1)</name>
    <dbReference type="NCBI Taxonomy" id="349124"/>
    <lineage>
        <taxon>Bacteria</taxon>
        <taxon>Pseudomonadati</taxon>
        <taxon>Pseudomonadota</taxon>
        <taxon>Gammaproteobacteria</taxon>
        <taxon>Chromatiales</taxon>
        <taxon>Ectothiorhodospiraceae</taxon>
        <taxon>Halorhodospira</taxon>
    </lineage>
</organism>
<dbReference type="GO" id="GO:0003700">
    <property type="term" value="F:DNA-binding transcription factor activity"/>
    <property type="evidence" value="ECO:0007669"/>
    <property type="project" value="InterPro"/>
</dbReference>
<dbReference type="SMART" id="SM00418">
    <property type="entry name" value="HTH_ARSR"/>
    <property type="match status" value="1"/>
</dbReference>
<dbReference type="InterPro" id="IPR001845">
    <property type="entry name" value="HTH_ArsR_DNA-bd_dom"/>
</dbReference>
<dbReference type="CDD" id="cd00090">
    <property type="entry name" value="HTH_ARSR"/>
    <property type="match status" value="1"/>
</dbReference>
<dbReference type="HOGENOM" id="CLU_097806_3_1_6"/>
<dbReference type="SUPFAM" id="SSF46785">
    <property type="entry name" value="Winged helix' DNA-binding domain"/>
    <property type="match status" value="1"/>
</dbReference>
<feature type="domain" description="HTH arsR-type" evidence="5">
    <location>
        <begin position="15"/>
        <end position="113"/>
    </location>
</feature>
<proteinExistence type="predicted"/>
<dbReference type="PROSITE" id="PS50987">
    <property type="entry name" value="HTH_ARSR_2"/>
    <property type="match status" value="1"/>
</dbReference>
<evidence type="ECO:0000313" key="7">
    <source>
        <dbReference type="Proteomes" id="UP000000647"/>
    </source>
</evidence>
<evidence type="ECO:0000313" key="6">
    <source>
        <dbReference type="EMBL" id="ABM61888.1"/>
    </source>
</evidence>
<dbReference type="EMBL" id="CP000544">
    <property type="protein sequence ID" value="ABM61888.1"/>
    <property type="molecule type" value="Genomic_DNA"/>
</dbReference>
<evidence type="ECO:0000256" key="3">
    <source>
        <dbReference type="ARBA" id="ARBA00023125"/>
    </source>
</evidence>
<dbReference type="eggNOG" id="COG0640">
    <property type="taxonomic scope" value="Bacteria"/>
</dbReference>
<evidence type="ECO:0000256" key="4">
    <source>
        <dbReference type="ARBA" id="ARBA00023163"/>
    </source>
</evidence>
<dbReference type="InterPro" id="IPR036390">
    <property type="entry name" value="WH_DNA-bd_sf"/>
</dbReference>
<reference evidence="6 7" key="2">
    <citation type="journal article" date="2013" name="Stand. Genomic Sci.">
        <title>Complete genome sequence of Halorhodospira halophila SL1.</title>
        <authorList>
            <person name="Challacombe J.F."/>
            <person name="Majid S."/>
            <person name="Deole R."/>
            <person name="Brettin T.S."/>
            <person name="Bruce D."/>
            <person name="Delano S.F."/>
            <person name="Detter J.C."/>
            <person name="Gleasner C.D."/>
            <person name="Han C.S."/>
            <person name="Misra M."/>
            <person name="Reitenga K.G."/>
            <person name="Mikhailova N."/>
            <person name="Woyke T."/>
            <person name="Pitluck S."/>
            <person name="Nolan M."/>
            <person name="Land M.L."/>
            <person name="Saunders E."/>
            <person name="Tapia R."/>
            <person name="Lapidus A."/>
            <person name="Ivanova N."/>
            <person name="Hoff W.D."/>
        </authorList>
    </citation>
    <scope>NUCLEOTIDE SEQUENCE [LARGE SCALE GENOMIC DNA]</scope>
    <source>
        <strain evidence="7">DSM 244 / SL1</strain>
    </source>
</reference>
<dbReference type="Pfam" id="PF01022">
    <property type="entry name" value="HTH_5"/>
    <property type="match status" value="1"/>
</dbReference>
<evidence type="ECO:0000256" key="1">
    <source>
        <dbReference type="ARBA" id="ARBA00022849"/>
    </source>
</evidence>
<gene>
    <name evidence="6" type="ordered locus">Hhal_1112</name>
</gene>
<dbReference type="FunFam" id="1.10.10.10:FF:000279">
    <property type="entry name" value="Transcriptional regulator, ArsR family"/>
    <property type="match status" value="1"/>
</dbReference>
<reference evidence="7" key="1">
    <citation type="submission" date="2006-12" db="EMBL/GenBank/DDBJ databases">
        <title>Complete sequence of Halorhodospira halophila SL1.</title>
        <authorList>
            <consortium name="US DOE Joint Genome Institute"/>
            <person name="Copeland A."/>
            <person name="Lucas S."/>
            <person name="Lapidus A."/>
            <person name="Barry K."/>
            <person name="Detter J.C."/>
            <person name="Glavina del Rio T."/>
            <person name="Hammon N."/>
            <person name="Israni S."/>
            <person name="Dalin E."/>
            <person name="Tice H."/>
            <person name="Pitluck S."/>
            <person name="Saunders E."/>
            <person name="Brettin T."/>
            <person name="Bruce D."/>
            <person name="Han C."/>
            <person name="Tapia R."/>
            <person name="Schmutz J."/>
            <person name="Larimer F."/>
            <person name="Land M."/>
            <person name="Hauser L."/>
            <person name="Kyrpides N."/>
            <person name="Mikhailova N."/>
            <person name="Hoff W."/>
            <person name="Richardson P."/>
        </authorList>
    </citation>
    <scope>NUCLEOTIDE SEQUENCE [LARGE SCALE GENOMIC DNA]</scope>
    <source>
        <strain evidence="7">DSM 244 / SL1</strain>
    </source>
</reference>